<dbReference type="SUPFAM" id="SSF49464">
    <property type="entry name" value="Carboxypeptidase regulatory domain-like"/>
    <property type="match status" value="1"/>
</dbReference>
<keyword evidence="2 8" id="KW-0813">Transport</keyword>
<dbReference type="InterPro" id="IPR039426">
    <property type="entry name" value="TonB-dep_rcpt-like"/>
</dbReference>
<comment type="subcellular location">
    <subcellularLocation>
        <location evidence="1 8">Cell outer membrane</location>
        <topology evidence="1 8">Multi-pass membrane protein</topology>
    </subcellularLocation>
</comment>
<accession>A0ABU3BJD9</accession>
<proteinExistence type="inferred from homology"/>
<dbReference type="InterPro" id="IPR036942">
    <property type="entry name" value="Beta-barrel_TonB_sf"/>
</dbReference>
<evidence type="ECO:0000256" key="4">
    <source>
        <dbReference type="ARBA" id="ARBA00022692"/>
    </source>
</evidence>
<dbReference type="PANTHER" id="PTHR30069">
    <property type="entry name" value="TONB-DEPENDENT OUTER MEMBRANE RECEPTOR"/>
    <property type="match status" value="1"/>
</dbReference>
<keyword evidence="6 8" id="KW-0472">Membrane</keyword>
<evidence type="ECO:0000259" key="9">
    <source>
        <dbReference type="Pfam" id="PF07715"/>
    </source>
</evidence>
<comment type="caution">
    <text evidence="10">The sequence shown here is derived from an EMBL/GenBank/DDBJ whole genome shotgun (WGS) entry which is preliminary data.</text>
</comment>
<sequence>MKQFYTLLIFTLVTIVTYGQQFTATGTVYDADINDVLPGVNVFVKNTSNGTTTDFDGNFSLPNVAVGDILVFSYISFKTQEITVSNQDSISLYLREDVSALDEVVVIGYGTQTKKEITGAVAVVGAETIEELNPTRIEQALQGQVAGVNITAESGSPGSGSNIRIRGISTNGDNRPLILVDGNVIEDLSVLNPGDIESINVLKDATAGIYGVRAANGVVLITTKTGRKNSKLKFSYDVYGGYQQTSRTIPVLNATEYALLTNEAFAAGGQANPFPNVSDFGVGTNWQDEVFQNAPIINHNITITGGTEKSTFSFGSSLLTQDGIVGGSKANFKRFTSRINFNTDLLENLKFTANLIYTGTERKTLSENGIGSVLFNALNNAPTFGVRDANGAFTLSQGLGNEVINPLAQIENTFNSNDVVRISGKTALNYKFWNDFTVESSLQFNYAEVKGRFFSPVAFFGAGKVFNNIDRPNLTTNKDIFKDYTFDSFINYNKRLSEDHNFQATLGTSVFVTKGQFSGGTQGFFENEVSFAEADLINAVDIRNGLQDSGLSGKFDERLLSYFARIQYDYKGRYLFSGVIRRDGSTKFGPDNRFGYFPSGSIGWIASDEEFLVNSNAVNFLKFRASYGILGNDRIPGNGFRGILNGEGAYVLNDQLVFGQAIGVLPNPAIQWEEQKTYDIGVDLKLFNSKIDITADYFNKTTEGLLLQPQVSGILGANAPGAQAPVVNGGTVENSGFEFAIGYQSDRSKDFNFGLNYNVTFLTNEVTQVNNEAGFLQGGSFGVGQDPPARMEAGKPIGFFYGLETNGIFQNQDEVNSHATQANAAPGDLRFVDQNGDGIIDTDDRIDIGNPIPDATMGLNLSINYKSIDFGAYAFASVGNEIVRNYERNQPLVNRSVYTINRWTGEGSTNEFPRLTTGATSNTLFSDFFVEDGSFVRIQNAQIGYTFPNHLMEKMGADKLRIYLSANNIYTFTKYRGYDPSASSGAPIGAGIDQGFYPVPRTYLLGLNLKF</sequence>
<dbReference type="NCBIfam" id="TIGR04057">
    <property type="entry name" value="SusC_RagA_signa"/>
    <property type="match status" value="1"/>
</dbReference>
<dbReference type="InterPro" id="IPR037066">
    <property type="entry name" value="Plug_dom_sf"/>
</dbReference>
<keyword evidence="4 8" id="KW-0812">Transmembrane</keyword>
<dbReference type="InterPro" id="IPR023996">
    <property type="entry name" value="TonB-dep_OMP_SusC/RagA"/>
</dbReference>
<dbReference type="EMBL" id="JAVRHU010000003">
    <property type="protein sequence ID" value="MDT0622240.1"/>
    <property type="molecule type" value="Genomic_DNA"/>
</dbReference>
<evidence type="ECO:0000256" key="8">
    <source>
        <dbReference type="PROSITE-ProRule" id="PRU01360"/>
    </source>
</evidence>
<dbReference type="Gene3D" id="2.170.130.10">
    <property type="entry name" value="TonB-dependent receptor, plug domain"/>
    <property type="match status" value="1"/>
</dbReference>
<gene>
    <name evidence="10" type="ORF">RM520_11430</name>
</gene>
<evidence type="ECO:0000256" key="6">
    <source>
        <dbReference type="ARBA" id="ARBA00023136"/>
    </source>
</evidence>
<evidence type="ECO:0000256" key="1">
    <source>
        <dbReference type="ARBA" id="ARBA00004571"/>
    </source>
</evidence>
<protein>
    <submittedName>
        <fullName evidence="10">TonB-dependent receptor</fullName>
    </submittedName>
</protein>
<dbReference type="SUPFAM" id="SSF56935">
    <property type="entry name" value="Porins"/>
    <property type="match status" value="1"/>
</dbReference>
<dbReference type="Proteomes" id="UP001250662">
    <property type="component" value="Unassembled WGS sequence"/>
</dbReference>
<dbReference type="PANTHER" id="PTHR30069:SF29">
    <property type="entry name" value="HEMOGLOBIN AND HEMOGLOBIN-HAPTOGLOBIN-BINDING PROTEIN 1-RELATED"/>
    <property type="match status" value="1"/>
</dbReference>
<dbReference type="InterPro" id="IPR012910">
    <property type="entry name" value="Plug_dom"/>
</dbReference>
<keyword evidence="10" id="KW-0675">Receptor</keyword>
<keyword evidence="11" id="KW-1185">Reference proteome</keyword>
<evidence type="ECO:0000256" key="7">
    <source>
        <dbReference type="ARBA" id="ARBA00023237"/>
    </source>
</evidence>
<dbReference type="Pfam" id="PF07715">
    <property type="entry name" value="Plug"/>
    <property type="match status" value="1"/>
</dbReference>
<evidence type="ECO:0000313" key="10">
    <source>
        <dbReference type="EMBL" id="MDT0622240.1"/>
    </source>
</evidence>
<dbReference type="PROSITE" id="PS52016">
    <property type="entry name" value="TONB_DEPENDENT_REC_3"/>
    <property type="match status" value="1"/>
</dbReference>
<dbReference type="Pfam" id="PF13715">
    <property type="entry name" value="CarbopepD_reg_2"/>
    <property type="match status" value="1"/>
</dbReference>
<name>A0ABU3BJD9_9FLAO</name>
<reference evidence="10 11" key="1">
    <citation type="submission" date="2023-09" db="EMBL/GenBank/DDBJ databases">
        <authorList>
            <person name="Rey-Velasco X."/>
        </authorList>
    </citation>
    <scope>NUCLEOTIDE SEQUENCE [LARGE SCALE GENOMIC DNA]</scope>
    <source>
        <strain evidence="10 11">P007</strain>
    </source>
</reference>
<evidence type="ECO:0000313" key="11">
    <source>
        <dbReference type="Proteomes" id="UP001250662"/>
    </source>
</evidence>
<dbReference type="InterPro" id="IPR008969">
    <property type="entry name" value="CarboxyPept-like_regulatory"/>
</dbReference>
<keyword evidence="7 8" id="KW-0998">Cell outer membrane</keyword>
<comment type="similarity">
    <text evidence="8">Belongs to the TonB-dependent receptor family.</text>
</comment>
<dbReference type="Gene3D" id="2.40.170.20">
    <property type="entry name" value="TonB-dependent receptor, beta-barrel domain"/>
    <property type="match status" value="1"/>
</dbReference>
<evidence type="ECO:0000256" key="3">
    <source>
        <dbReference type="ARBA" id="ARBA00022452"/>
    </source>
</evidence>
<dbReference type="RefSeq" id="WP_311388101.1">
    <property type="nucleotide sequence ID" value="NZ_JAVRHU010000003.1"/>
</dbReference>
<dbReference type="NCBIfam" id="TIGR04056">
    <property type="entry name" value="OMP_RagA_SusC"/>
    <property type="match status" value="1"/>
</dbReference>
<evidence type="ECO:0000256" key="2">
    <source>
        <dbReference type="ARBA" id="ARBA00022448"/>
    </source>
</evidence>
<organism evidence="10 11">
    <name type="scientific">Croceitalea vernalis</name>
    <dbReference type="NCBI Taxonomy" id="3075599"/>
    <lineage>
        <taxon>Bacteria</taxon>
        <taxon>Pseudomonadati</taxon>
        <taxon>Bacteroidota</taxon>
        <taxon>Flavobacteriia</taxon>
        <taxon>Flavobacteriales</taxon>
        <taxon>Flavobacteriaceae</taxon>
        <taxon>Croceitalea</taxon>
    </lineage>
</organism>
<keyword evidence="3 8" id="KW-1134">Transmembrane beta strand</keyword>
<keyword evidence="5" id="KW-0732">Signal</keyword>
<dbReference type="InterPro" id="IPR023997">
    <property type="entry name" value="TonB-dep_OMP_SusC/RagA_CS"/>
</dbReference>
<evidence type="ECO:0000256" key="5">
    <source>
        <dbReference type="ARBA" id="ARBA00022729"/>
    </source>
</evidence>
<dbReference type="Gene3D" id="2.60.40.1120">
    <property type="entry name" value="Carboxypeptidase-like, regulatory domain"/>
    <property type="match status" value="1"/>
</dbReference>
<feature type="domain" description="TonB-dependent receptor plug" evidence="9">
    <location>
        <begin position="114"/>
        <end position="218"/>
    </location>
</feature>